<sequence>MNIYKTVIFSLLALFIVSCSKTETIKRPYNEVIKFSVAGYGSLDSVNAAISGDEIQVYWNSDNPLPIQIKPTIRVSEGATISPASGTEVEFSENTTYTVTAEDGTVRNYTIKPIVQQPIPILNSTNAINTSTSVLRWGTVRDFKLFGEYFLATDLSKVKVYGQRVKDGLEFDIPFDPETATSTSLDVKLPRLTAQQDTGWHKIWLKVGDLTSGHVDVYIRQPPTSLLTHGMHLEQIGQNVKLGQELTLNYALSDDFDGAVVRYFQNNFGATIGLNIQAVPRANGTVGVANISISNFTLADNKITFVLPTTATNAIGGYISSVTFLPKAPMVNRPTYTDNYSYQITPNKNTIIVAN</sequence>
<organism evidence="1 2">
    <name type="scientific">Sphingobacterium pedocola</name>
    <dbReference type="NCBI Taxonomy" id="2082722"/>
    <lineage>
        <taxon>Bacteria</taxon>
        <taxon>Pseudomonadati</taxon>
        <taxon>Bacteroidota</taxon>
        <taxon>Sphingobacteriia</taxon>
        <taxon>Sphingobacteriales</taxon>
        <taxon>Sphingobacteriaceae</taxon>
        <taxon>Sphingobacterium</taxon>
    </lineage>
</organism>
<evidence type="ECO:0008006" key="3">
    <source>
        <dbReference type="Google" id="ProtNLM"/>
    </source>
</evidence>
<gene>
    <name evidence="1" type="ORF">C4F40_04380</name>
</gene>
<evidence type="ECO:0000313" key="1">
    <source>
        <dbReference type="EMBL" id="MBE8719967.1"/>
    </source>
</evidence>
<protein>
    <recommendedName>
        <fullName evidence="3">DUF5018 domain-containing protein</fullName>
    </recommendedName>
</protein>
<reference evidence="1 2" key="1">
    <citation type="submission" date="2018-02" db="EMBL/GenBank/DDBJ databases">
        <title>Sphingobacterium KA21.</title>
        <authorList>
            <person name="Vasarhelyi B.M."/>
            <person name="Deshmukh S."/>
            <person name="Balint B."/>
            <person name="Kukolya J."/>
        </authorList>
    </citation>
    <scope>NUCLEOTIDE SEQUENCE [LARGE SCALE GENOMIC DNA]</scope>
    <source>
        <strain evidence="1 2">Ka21</strain>
    </source>
</reference>
<evidence type="ECO:0000313" key="2">
    <source>
        <dbReference type="Proteomes" id="UP000618319"/>
    </source>
</evidence>
<dbReference type="PROSITE" id="PS51257">
    <property type="entry name" value="PROKAR_LIPOPROTEIN"/>
    <property type="match status" value="1"/>
</dbReference>
<name>A0ABR9T4P4_9SPHI</name>
<dbReference type="Gene3D" id="2.60.40.2340">
    <property type="match status" value="1"/>
</dbReference>
<accession>A0ABR9T4P4</accession>
<keyword evidence="2" id="KW-1185">Reference proteome</keyword>
<dbReference type="EMBL" id="PSKQ01000017">
    <property type="protein sequence ID" value="MBE8719967.1"/>
    <property type="molecule type" value="Genomic_DNA"/>
</dbReference>
<dbReference type="RefSeq" id="WP_196937664.1">
    <property type="nucleotide sequence ID" value="NZ_MU158689.1"/>
</dbReference>
<comment type="caution">
    <text evidence="1">The sequence shown here is derived from an EMBL/GenBank/DDBJ whole genome shotgun (WGS) entry which is preliminary data.</text>
</comment>
<dbReference type="Proteomes" id="UP000618319">
    <property type="component" value="Unassembled WGS sequence"/>
</dbReference>
<proteinExistence type="predicted"/>